<name>D9WP27_9ACTN</name>
<dbReference type="AlphaFoldDB" id="D9WP27"/>
<dbReference type="STRING" id="457427.SSOG_07714"/>
<proteinExistence type="inferred from homology"/>
<reference evidence="2 3" key="1">
    <citation type="submission" date="2009-02" db="EMBL/GenBank/DDBJ databases">
        <title>Annotation of Streptomyces hygroscopicus strain ATCC 53653.</title>
        <authorList>
            <consortium name="The Broad Institute Genome Sequencing Platform"/>
            <consortium name="Broad Institute Microbial Sequencing Center"/>
            <person name="Fischbach M."/>
            <person name="Godfrey P."/>
            <person name="Ward D."/>
            <person name="Young S."/>
            <person name="Zeng Q."/>
            <person name="Koehrsen M."/>
            <person name="Alvarado L."/>
            <person name="Berlin A.M."/>
            <person name="Bochicchio J."/>
            <person name="Borenstein D."/>
            <person name="Chapman S.B."/>
            <person name="Chen Z."/>
            <person name="Engels R."/>
            <person name="Freedman E."/>
            <person name="Gellesch M."/>
            <person name="Goldberg J."/>
            <person name="Griggs A."/>
            <person name="Gujja S."/>
            <person name="Heilman E.R."/>
            <person name="Heiman D.I."/>
            <person name="Hepburn T.A."/>
            <person name="Howarth C."/>
            <person name="Jen D."/>
            <person name="Larson L."/>
            <person name="Lewis B."/>
            <person name="Mehta T."/>
            <person name="Park D."/>
            <person name="Pearson M."/>
            <person name="Richards J."/>
            <person name="Roberts A."/>
            <person name="Saif S."/>
            <person name="Shea T.D."/>
            <person name="Shenoy N."/>
            <person name="Sisk P."/>
            <person name="Stolte C."/>
            <person name="Sykes S.N."/>
            <person name="Thomson T."/>
            <person name="Walk T."/>
            <person name="White J."/>
            <person name="Yandava C."/>
            <person name="Straight P."/>
            <person name="Clardy J."/>
            <person name="Hung D."/>
            <person name="Kolter R."/>
            <person name="Mekalanos J."/>
            <person name="Walker S."/>
            <person name="Walsh C.T."/>
            <person name="Wieland-Brown L.C."/>
            <person name="Haas B."/>
            <person name="Nusbaum C."/>
            <person name="Birren B."/>
        </authorList>
    </citation>
    <scope>NUCLEOTIDE SEQUENCE [LARGE SCALE GENOMIC DNA]</scope>
    <source>
        <strain evidence="2 3">ATCC 53653</strain>
    </source>
</reference>
<dbReference type="Pfam" id="PF01177">
    <property type="entry name" value="Asp_Glu_race"/>
    <property type="match status" value="1"/>
</dbReference>
<protein>
    <submittedName>
        <fullName evidence="2">DBF4-type zinc finger-containing protein 2-like protein</fullName>
    </submittedName>
</protein>
<dbReference type="InterPro" id="IPR053714">
    <property type="entry name" value="Iso_Racemase_Enz_sf"/>
</dbReference>
<evidence type="ECO:0000313" key="2">
    <source>
        <dbReference type="EMBL" id="EFL28000.1"/>
    </source>
</evidence>
<dbReference type="InterPro" id="IPR015942">
    <property type="entry name" value="Asp/Glu/hydantoin_racemase"/>
</dbReference>
<accession>D9WP27</accession>
<evidence type="ECO:0000256" key="1">
    <source>
        <dbReference type="ARBA" id="ARBA00038414"/>
    </source>
</evidence>
<keyword evidence="3" id="KW-1185">Reference proteome</keyword>
<dbReference type="Proteomes" id="UP000003963">
    <property type="component" value="Unassembled WGS sequence"/>
</dbReference>
<sequence>MTGAARPGRFRRCSRVLGTGIGATLCPAVVNRLTSLPVMLRVTPRHRTSCAARPKGSPVRDHPPLIAMIHAVPTSARIAQDAFAQEFPEVRLWNLLDDRLLDDARAAGGLDTHLRRRMLRLIEHAVEGGAQGVLLTCSSYGDVVDAARARWTVPVLKPDESMFHAALTGPYDRFAIAASTPPAVSAALAQLDALSARLRPGRPVRIAAALSEPAATAATPRETARHLADALRTCGADDVQAVLLAQYSLAPAGPALSELLGLPVLDGAVAAARELRGALVPQASA</sequence>
<dbReference type="Gene3D" id="3.40.50.12500">
    <property type="match status" value="1"/>
</dbReference>
<comment type="similarity">
    <text evidence="1">Belongs to the HyuE racemase family.</text>
</comment>
<evidence type="ECO:0000313" key="3">
    <source>
        <dbReference type="Proteomes" id="UP000003963"/>
    </source>
</evidence>
<dbReference type="HOGENOM" id="CLU_079356_0_1_11"/>
<dbReference type="EMBL" id="GG657754">
    <property type="protein sequence ID" value="EFL28000.1"/>
    <property type="molecule type" value="Genomic_DNA"/>
</dbReference>
<organism evidence="2 3">
    <name type="scientific">Streptomyces himastatinicus ATCC 53653</name>
    <dbReference type="NCBI Taxonomy" id="457427"/>
    <lineage>
        <taxon>Bacteria</taxon>
        <taxon>Bacillati</taxon>
        <taxon>Actinomycetota</taxon>
        <taxon>Actinomycetes</taxon>
        <taxon>Kitasatosporales</taxon>
        <taxon>Streptomycetaceae</taxon>
        <taxon>Streptomyces</taxon>
        <taxon>Streptomyces violaceusniger group</taxon>
    </lineage>
</organism>
<dbReference type="GO" id="GO:0047661">
    <property type="term" value="F:amino-acid racemase activity"/>
    <property type="evidence" value="ECO:0007669"/>
    <property type="project" value="InterPro"/>
</dbReference>
<gene>
    <name evidence="2" type="ORF">SSOG_07714</name>
</gene>